<name>A0ABY6Q9J2_9GAMM</name>
<dbReference type="InterPro" id="IPR028624">
    <property type="entry name" value="Tscrpt_elong_fac_GreA/B"/>
</dbReference>
<evidence type="ECO:0000259" key="5">
    <source>
        <dbReference type="Pfam" id="PF01272"/>
    </source>
</evidence>
<dbReference type="InterPro" id="IPR036805">
    <property type="entry name" value="Tscrpt_elong_fac_GreA/B_N_sf"/>
</dbReference>
<keyword evidence="2 4" id="KW-0238">DNA-binding</keyword>
<evidence type="ECO:0000313" key="7">
    <source>
        <dbReference type="EMBL" id="UZP75337.1"/>
    </source>
</evidence>
<dbReference type="InterPro" id="IPR022691">
    <property type="entry name" value="Tscrpt_elong_fac_GreA/B_N"/>
</dbReference>
<dbReference type="Pfam" id="PF03449">
    <property type="entry name" value="GreA_GreB_N"/>
    <property type="match status" value="1"/>
</dbReference>
<dbReference type="PROSITE" id="PS00830">
    <property type="entry name" value="GREAB_2"/>
    <property type="match status" value="1"/>
</dbReference>
<organism evidence="7 8">
    <name type="scientific">Candidatus Paraluminiphilus aquimaris</name>
    <dbReference type="NCBI Taxonomy" id="2518994"/>
    <lineage>
        <taxon>Bacteria</taxon>
        <taxon>Pseudomonadati</taxon>
        <taxon>Pseudomonadota</taxon>
        <taxon>Gammaproteobacteria</taxon>
        <taxon>Cellvibrionales</taxon>
        <taxon>Halieaceae</taxon>
        <taxon>Candidatus Paraluminiphilus</taxon>
    </lineage>
</organism>
<dbReference type="Gene3D" id="1.10.287.180">
    <property type="entry name" value="Transcription elongation factor, GreA/GreB, N-terminal domain"/>
    <property type="match status" value="1"/>
</dbReference>
<dbReference type="PANTHER" id="PTHR30437">
    <property type="entry name" value="TRANSCRIPTION ELONGATION FACTOR GREA"/>
    <property type="match status" value="1"/>
</dbReference>
<keyword evidence="8" id="KW-1185">Reference proteome</keyword>
<evidence type="ECO:0000256" key="1">
    <source>
        <dbReference type="ARBA" id="ARBA00023015"/>
    </source>
</evidence>
<comment type="similarity">
    <text evidence="4">Belongs to the GreA/GreB family. GreB subfamily.</text>
</comment>
<dbReference type="PIRSF" id="PIRSF006092">
    <property type="entry name" value="GreA_GreB"/>
    <property type="match status" value="1"/>
</dbReference>
<dbReference type="Proteomes" id="UP001317963">
    <property type="component" value="Chromosome"/>
</dbReference>
<evidence type="ECO:0000313" key="8">
    <source>
        <dbReference type="Proteomes" id="UP001317963"/>
    </source>
</evidence>
<protein>
    <recommendedName>
        <fullName evidence="4">Transcription elongation factor GreB</fullName>
    </recommendedName>
    <alternativeName>
        <fullName evidence="4">Transcript cleavage factor GreB</fullName>
    </alternativeName>
</protein>
<dbReference type="PANTHER" id="PTHR30437:SF6">
    <property type="entry name" value="TRANSCRIPTION ELONGATION FACTOR GREB"/>
    <property type="match status" value="1"/>
</dbReference>
<dbReference type="InterPro" id="IPR023459">
    <property type="entry name" value="Tscrpt_elong_fac_GreA/B_fam"/>
</dbReference>
<feature type="domain" description="Transcription elongation factor GreA/GreB C-terminal" evidence="5">
    <location>
        <begin position="92"/>
        <end position="164"/>
    </location>
</feature>
<dbReference type="EMBL" id="CP036501">
    <property type="protein sequence ID" value="UZP75337.1"/>
    <property type="molecule type" value="Genomic_DNA"/>
</dbReference>
<dbReference type="PROSITE" id="PS00829">
    <property type="entry name" value="GREAB_1"/>
    <property type="match status" value="1"/>
</dbReference>
<keyword evidence="7" id="KW-0251">Elongation factor</keyword>
<dbReference type="InterPro" id="IPR036953">
    <property type="entry name" value="GreA/GreB_C_sf"/>
</dbReference>
<dbReference type="Gene3D" id="3.10.50.30">
    <property type="entry name" value="Transcription elongation factor, GreA/GreB, C-terminal domain"/>
    <property type="match status" value="1"/>
</dbReference>
<dbReference type="Pfam" id="PF01272">
    <property type="entry name" value="GreA_GreB"/>
    <property type="match status" value="1"/>
</dbReference>
<comment type="function">
    <text evidence="4">Necessary for efficient RNA polymerase transcription elongation past template-encoded arresting sites. The arresting sites in DNA have the property of trapping a certain fraction of elongating RNA polymerases that pass through, resulting in locked ternary complexes. Cleavage of the nascent transcript by cleavage factors such as GreA or GreB allows the resumption of elongation from the new 3'terminus. GreB releases sequences of up to 9 nucleotides in length.</text>
</comment>
<dbReference type="NCBIfam" id="TIGR01461">
    <property type="entry name" value="greB"/>
    <property type="match status" value="1"/>
</dbReference>
<dbReference type="RefSeq" id="WP_279241822.1">
    <property type="nucleotide sequence ID" value="NZ_CP036501.1"/>
</dbReference>
<dbReference type="InterPro" id="IPR001437">
    <property type="entry name" value="Tscrpt_elong_fac_GreA/B_C"/>
</dbReference>
<proteinExistence type="inferred from homology"/>
<dbReference type="HAMAP" id="MF_00105">
    <property type="entry name" value="GreA_GreB"/>
    <property type="match status" value="1"/>
</dbReference>
<evidence type="ECO:0000256" key="2">
    <source>
        <dbReference type="ARBA" id="ARBA00023125"/>
    </source>
</evidence>
<accession>A0ABY6Q9J2</accession>
<evidence type="ECO:0000256" key="4">
    <source>
        <dbReference type="HAMAP-Rule" id="MF_00930"/>
    </source>
</evidence>
<evidence type="ECO:0000256" key="3">
    <source>
        <dbReference type="ARBA" id="ARBA00023163"/>
    </source>
</evidence>
<evidence type="ECO:0000259" key="6">
    <source>
        <dbReference type="Pfam" id="PF03449"/>
    </source>
</evidence>
<dbReference type="InterPro" id="IPR018151">
    <property type="entry name" value="TF_GreA/GreB_CS"/>
</dbReference>
<sequence length="165" mass="18545">MSRYRPPRAKGSPYITPEGAQRLRDELKMLWKDERPKVTAVVHAAALNGDRSENGDYIYGKKRLREIDSRVRFLQKRLDELTVVDTSPTDPSKVYFGARVTLEGGDGRLQEFKIVGPDEFDLSLGLLSCDSPLGRSLLGKTAGDTVVVQTPEQETEWFIDAIAYQ</sequence>
<dbReference type="NCBIfam" id="NF002506">
    <property type="entry name" value="PRK01885.1"/>
    <property type="match status" value="1"/>
</dbReference>
<dbReference type="SUPFAM" id="SSF54534">
    <property type="entry name" value="FKBP-like"/>
    <property type="match status" value="1"/>
</dbReference>
<reference evidence="7 8" key="1">
    <citation type="submission" date="2019-02" db="EMBL/GenBank/DDBJ databases">
        <title>Halieaceae_genomes.</title>
        <authorList>
            <person name="Li S.-H."/>
        </authorList>
    </citation>
    <scope>NUCLEOTIDE SEQUENCE [LARGE SCALE GENOMIC DNA]</scope>
    <source>
        <strain evidence="7 8">JH123</strain>
    </source>
</reference>
<keyword evidence="1 4" id="KW-0805">Transcription regulation</keyword>
<keyword evidence="3 4" id="KW-0804">Transcription</keyword>
<dbReference type="SUPFAM" id="SSF46557">
    <property type="entry name" value="GreA transcript cleavage protein, N-terminal domain"/>
    <property type="match status" value="1"/>
</dbReference>
<dbReference type="GO" id="GO:0003746">
    <property type="term" value="F:translation elongation factor activity"/>
    <property type="evidence" value="ECO:0007669"/>
    <property type="project" value="UniProtKB-KW"/>
</dbReference>
<feature type="domain" description="Transcription elongation factor GreA/GreB N-terminal" evidence="6">
    <location>
        <begin position="14"/>
        <end position="83"/>
    </location>
</feature>
<dbReference type="HAMAP" id="MF_00930">
    <property type="entry name" value="GreB"/>
    <property type="match status" value="1"/>
</dbReference>
<dbReference type="InterPro" id="IPR006358">
    <property type="entry name" value="Tscrpt_elong_fac_GreB"/>
</dbReference>
<keyword evidence="7" id="KW-0648">Protein biosynthesis</keyword>
<gene>
    <name evidence="4 7" type="primary">greB</name>
    <name evidence="7" type="ORF">E0F26_11585</name>
</gene>